<keyword evidence="1" id="KW-0805">Transcription regulation</keyword>
<dbReference type="InterPro" id="IPR001647">
    <property type="entry name" value="HTH_TetR"/>
</dbReference>
<dbReference type="PROSITE" id="PS50977">
    <property type="entry name" value="HTH_TETR_2"/>
    <property type="match status" value="1"/>
</dbReference>
<dbReference type="GeneID" id="98661260"/>
<evidence type="ECO:0000256" key="3">
    <source>
        <dbReference type="ARBA" id="ARBA00023163"/>
    </source>
</evidence>
<feature type="DNA-binding region" description="H-T-H motif" evidence="4">
    <location>
        <begin position="31"/>
        <end position="50"/>
    </location>
</feature>
<dbReference type="GO" id="GO:0000976">
    <property type="term" value="F:transcription cis-regulatory region binding"/>
    <property type="evidence" value="ECO:0007669"/>
    <property type="project" value="TreeGrafter"/>
</dbReference>
<dbReference type="PANTHER" id="PTHR30055:SF220">
    <property type="entry name" value="TETR-FAMILY REGULATORY PROTEIN"/>
    <property type="match status" value="1"/>
</dbReference>
<reference evidence="6 7" key="1">
    <citation type="submission" date="2021-10" db="EMBL/GenBank/DDBJ databases">
        <title>Anaerobic single-cell dispensing facilitates the cultivation of human gut bacteria.</title>
        <authorList>
            <person name="Afrizal A."/>
        </authorList>
    </citation>
    <scope>NUCLEOTIDE SEQUENCE [LARGE SCALE GENOMIC DNA]</scope>
    <source>
        <strain evidence="6 7">CLA-AA-H270</strain>
    </source>
</reference>
<evidence type="ECO:0000259" key="5">
    <source>
        <dbReference type="PROSITE" id="PS50977"/>
    </source>
</evidence>
<dbReference type="AlphaFoldDB" id="A0AAW4W3X7"/>
<organism evidence="6 7">
    <name type="scientific">Agathobaculum butyriciproducens</name>
    <dbReference type="NCBI Taxonomy" id="1628085"/>
    <lineage>
        <taxon>Bacteria</taxon>
        <taxon>Bacillati</taxon>
        <taxon>Bacillota</taxon>
        <taxon>Clostridia</taxon>
        <taxon>Eubacteriales</taxon>
        <taxon>Butyricicoccaceae</taxon>
        <taxon>Agathobaculum</taxon>
    </lineage>
</organism>
<feature type="domain" description="HTH tetR-type" evidence="5">
    <location>
        <begin position="8"/>
        <end position="68"/>
    </location>
</feature>
<dbReference type="RefSeq" id="WP_227601089.1">
    <property type="nucleotide sequence ID" value="NZ_JAJEPX010000042.1"/>
</dbReference>
<evidence type="ECO:0000256" key="2">
    <source>
        <dbReference type="ARBA" id="ARBA00023125"/>
    </source>
</evidence>
<dbReference type="SUPFAM" id="SSF46689">
    <property type="entry name" value="Homeodomain-like"/>
    <property type="match status" value="1"/>
</dbReference>
<keyword evidence="2 4" id="KW-0238">DNA-binding</keyword>
<evidence type="ECO:0000313" key="7">
    <source>
        <dbReference type="Proteomes" id="UP001298753"/>
    </source>
</evidence>
<protein>
    <submittedName>
        <fullName evidence="6">TetR/AcrR family transcriptional regulator</fullName>
    </submittedName>
</protein>
<dbReference type="InterPro" id="IPR009057">
    <property type="entry name" value="Homeodomain-like_sf"/>
</dbReference>
<dbReference type="GO" id="GO:0003700">
    <property type="term" value="F:DNA-binding transcription factor activity"/>
    <property type="evidence" value="ECO:0007669"/>
    <property type="project" value="TreeGrafter"/>
</dbReference>
<name>A0AAW4W3X7_9FIRM</name>
<dbReference type="PRINTS" id="PR00455">
    <property type="entry name" value="HTHTETR"/>
</dbReference>
<evidence type="ECO:0000256" key="1">
    <source>
        <dbReference type="ARBA" id="ARBA00023015"/>
    </source>
</evidence>
<dbReference type="PANTHER" id="PTHR30055">
    <property type="entry name" value="HTH-TYPE TRANSCRIPTIONAL REGULATOR RUTR"/>
    <property type="match status" value="1"/>
</dbReference>
<dbReference type="Gene3D" id="1.10.357.10">
    <property type="entry name" value="Tetracycline Repressor, domain 2"/>
    <property type="match status" value="1"/>
</dbReference>
<gene>
    <name evidence="6" type="ORF">LKD22_10875</name>
</gene>
<dbReference type="InterPro" id="IPR050109">
    <property type="entry name" value="HTH-type_TetR-like_transc_reg"/>
</dbReference>
<dbReference type="EMBL" id="JAJEPX010000042">
    <property type="protein sequence ID" value="MCC2177621.1"/>
    <property type="molecule type" value="Genomic_DNA"/>
</dbReference>
<accession>A0AAW4W3X7</accession>
<keyword evidence="7" id="KW-1185">Reference proteome</keyword>
<comment type="caution">
    <text evidence="6">The sequence shown here is derived from an EMBL/GenBank/DDBJ whole genome shotgun (WGS) entry which is preliminary data.</text>
</comment>
<dbReference type="SUPFAM" id="SSF48498">
    <property type="entry name" value="Tetracyclin repressor-like, C-terminal domain"/>
    <property type="match status" value="1"/>
</dbReference>
<dbReference type="InterPro" id="IPR036271">
    <property type="entry name" value="Tet_transcr_reg_TetR-rel_C_sf"/>
</dbReference>
<keyword evidence="3" id="KW-0804">Transcription</keyword>
<dbReference type="Pfam" id="PF00440">
    <property type="entry name" value="TetR_N"/>
    <property type="match status" value="1"/>
</dbReference>
<dbReference type="Proteomes" id="UP001298753">
    <property type="component" value="Unassembled WGS sequence"/>
</dbReference>
<dbReference type="Pfam" id="PF13305">
    <property type="entry name" value="TetR_C_33"/>
    <property type="match status" value="1"/>
</dbReference>
<evidence type="ECO:0000256" key="4">
    <source>
        <dbReference type="PROSITE-ProRule" id="PRU00335"/>
    </source>
</evidence>
<sequence length="188" mass="22003">MADQYHHGNLKSKLLEEAVTLISQDGLENLSLRRLATQCGVSHNAIYRHFDSKERLIDACRAYVMQELTRTLELTLSGLDESLPQTMEQLGTAYLDFYMRNPTYFSAYFRNASQKLTFSLEPIERNYPPFSVFRRVAVAIAEKQGIPQDETRWRLLRYWTMLNGMFAMWISSNVELPENWKTCLKNEF</sequence>
<dbReference type="InterPro" id="IPR025996">
    <property type="entry name" value="MT1864/Rv1816-like_C"/>
</dbReference>
<evidence type="ECO:0000313" key="6">
    <source>
        <dbReference type="EMBL" id="MCC2177621.1"/>
    </source>
</evidence>
<proteinExistence type="predicted"/>